<dbReference type="EMBL" id="PYFT01000001">
    <property type="protein sequence ID" value="PSR54133.1"/>
    <property type="molecule type" value="Genomic_DNA"/>
</dbReference>
<reference evidence="1 2" key="1">
    <citation type="submission" date="2018-03" db="EMBL/GenBank/DDBJ databases">
        <title>Adhaeribacter sp. HMF7605 Genome sequencing and assembly.</title>
        <authorList>
            <person name="Kang H."/>
            <person name="Kang J."/>
            <person name="Cha I."/>
            <person name="Kim H."/>
            <person name="Joh K."/>
        </authorList>
    </citation>
    <scope>NUCLEOTIDE SEQUENCE [LARGE SCALE GENOMIC DNA]</scope>
    <source>
        <strain evidence="1 2">HMF7605</strain>
    </source>
</reference>
<protein>
    <submittedName>
        <fullName evidence="1">Uncharacterized protein</fullName>
    </submittedName>
</protein>
<gene>
    <name evidence="1" type="ORF">AHMF7605_11685</name>
</gene>
<organism evidence="1 2">
    <name type="scientific">Adhaeribacter arboris</name>
    <dbReference type="NCBI Taxonomy" id="2072846"/>
    <lineage>
        <taxon>Bacteria</taxon>
        <taxon>Pseudomonadati</taxon>
        <taxon>Bacteroidota</taxon>
        <taxon>Cytophagia</taxon>
        <taxon>Cytophagales</taxon>
        <taxon>Hymenobacteraceae</taxon>
        <taxon>Adhaeribacter</taxon>
    </lineage>
</organism>
<dbReference type="Proteomes" id="UP000240357">
    <property type="component" value="Unassembled WGS sequence"/>
</dbReference>
<sequence length="75" mass="8375">MALLIRDIIDRQNQLSYGGVTLPPTEIVGCMDKNATNYNDKATVHDQNLCQYNPTGGYERDLSQIIAQSNFDGVR</sequence>
<dbReference type="RefSeq" id="WP_106929506.1">
    <property type="nucleotide sequence ID" value="NZ_PYFT01000001.1"/>
</dbReference>
<dbReference type="AlphaFoldDB" id="A0A2T2YF72"/>
<keyword evidence="2" id="KW-1185">Reference proteome</keyword>
<evidence type="ECO:0000313" key="1">
    <source>
        <dbReference type="EMBL" id="PSR54133.1"/>
    </source>
</evidence>
<comment type="caution">
    <text evidence="1">The sequence shown here is derived from an EMBL/GenBank/DDBJ whole genome shotgun (WGS) entry which is preliminary data.</text>
</comment>
<accession>A0A2T2YF72</accession>
<proteinExistence type="predicted"/>
<evidence type="ECO:0000313" key="2">
    <source>
        <dbReference type="Proteomes" id="UP000240357"/>
    </source>
</evidence>
<name>A0A2T2YF72_9BACT</name>